<dbReference type="Pfam" id="PF13407">
    <property type="entry name" value="Peripla_BP_4"/>
    <property type="match status" value="1"/>
</dbReference>
<dbReference type="PANTHER" id="PTHR46847:SF1">
    <property type="entry name" value="D-ALLOSE-BINDING PERIPLASMIC PROTEIN-RELATED"/>
    <property type="match status" value="1"/>
</dbReference>
<evidence type="ECO:0000256" key="1">
    <source>
        <dbReference type="ARBA" id="ARBA00004196"/>
    </source>
</evidence>
<evidence type="ECO:0000256" key="3">
    <source>
        <dbReference type="ARBA" id="ARBA00022729"/>
    </source>
</evidence>
<comment type="similarity">
    <text evidence="2">Belongs to the bacterial solute-binding protein 2 family.</text>
</comment>
<dbReference type="InterPro" id="IPR006311">
    <property type="entry name" value="TAT_signal"/>
</dbReference>
<dbReference type="InterPro" id="IPR028082">
    <property type="entry name" value="Peripla_BP_I"/>
</dbReference>
<dbReference type="AlphaFoldDB" id="A0A919PPD0"/>
<proteinExistence type="inferred from homology"/>
<dbReference type="PANTHER" id="PTHR46847">
    <property type="entry name" value="D-ALLOSE-BINDING PERIPLASMIC PROTEIN-RELATED"/>
    <property type="match status" value="1"/>
</dbReference>
<dbReference type="Gene3D" id="3.40.50.2300">
    <property type="match status" value="2"/>
</dbReference>
<dbReference type="PROSITE" id="PS51318">
    <property type="entry name" value="TAT"/>
    <property type="match status" value="1"/>
</dbReference>
<protein>
    <submittedName>
        <fullName evidence="5">Sugar ABC transporter substrate-binding protein</fullName>
    </submittedName>
</protein>
<keyword evidence="6" id="KW-1185">Reference proteome</keyword>
<name>A0A919PPD0_9ACTN</name>
<sequence>MSASSADMSRRKLLLGGAAVGAGVLLAGCTSNDTKDGDAGTNTKENTAASQAPGKAVTIGFSAPAADHGWIGAITANAKAQAAKFSDVTLKVVDAGKDAPAQIAALETLIGSKPDAIVLLPQDGAQLTAIGKKATDAGIIVINLDREFSDSAASFSLIKGDNYGMGIAAGKFIGEKLKGKTDAVIGEIPGIDELQLTKDRSKGFADALKTYGLTVKHRVAAGFTVESGQKAAANLLQAAPKLDAVWNHDDDQGVGVLAAIQQAGRKEFFMVGGAGSRDAMDHIKAGDTVLTCTVTYPPSMASSAIILARLAAQGKGMGDLVELQVPKLIVLQSETITKDNVDKYLPLGFKS</sequence>
<accession>A0A919PPD0</accession>
<comment type="caution">
    <text evidence="5">The sequence shown here is derived from an EMBL/GenBank/DDBJ whole genome shotgun (WGS) entry which is preliminary data.</text>
</comment>
<reference evidence="5" key="1">
    <citation type="submission" date="2021-01" db="EMBL/GenBank/DDBJ databases">
        <title>Whole genome shotgun sequence of Dactylosporangium siamense NBRC 106093.</title>
        <authorList>
            <person name="Komaki H."/>
            <person name="Tamura T."/>
        </authorList>
    </citation>
    <scope>NUCLEOTIDE SEQUENCE</scope>
    <source>
        <strain evidence="5">NBRC 106093</strain>
    </source>
</reference>
<dbReference type="InterPro" id="IPR025997">
    <property type="entry name" value="SBP_2_dom"/>
</dbReference>
<evidence type="ECO:0000256" key="2">
    <source>
        <dbReference type="ARBA" id="ARBA00007639"/>
    </source>
</evidence>
<feature type="domain" description="Periplasmic binding protein" evidence="4">
    <location>
        <begin position="59"/>
        <end position="315"/>
    </location>
</feature>
<evidence type="ECO:0000313" key="5">
    <source>
        <dbReference type="EMBL" id="GIG45893.1"/>
    </source>
</evidence>
<evidence type="ECO:0000313" key="6">
    <source>
        <dbReference type="Proteomes" id="UP000660611"/>
    </source>
</evidence>
<evidence type="ECO:0000259" key="4">
    <source>
        <dbReference type="Pfam" id="PF13407"/>
    </source>
</evidence>
<comment type="subcellular location">
    <subcellularLocation>
        <location evidence="1">Cell envelope</location>
    </subcellularLocation>
</comment>
<dbReference type="RefSeq" id="WP_203847684.1">
    <property type="nucleotide sequence ID" value="NZ_BAAAVW010000012.1"/>
</dbReference>
<organism evidence="5 6">
    <name type="scientific">Dactylosporangium siamense</name>
    <dbReference type="NCBI Taxonomy" id="685454"/>
    <lineage>
        <taxon>Bacteria</taxon>
        <taxon>Bacillati</taxon>
        <taxon>Actinomycetota</taxon>
        <taxon>Actinomycetes</taxon>
        <taxon>Micromonosporales</taxon>
        <taxon>Micromonosporaceae</taxon>
        <taxon>Dactylosporangium</taxon>
    </lineage>
</organism>
<dbReference type="SUPFAM" id="SSF53822">
    <property type="entry name" value="Periplasmic binding protein-like I"/>
    <property type="match status" value="1"/>
</dbReference>
<dbReference type="EMBL" id="BONQ01000057">
    <property type="protein sequence ID" value="GIG45893.1"/>
    <property type="molecule type" value="Genomic_DNA"/>
</dbReference>
<keyword evidence="3" id="KW-0732">Signal</keyword>
<gene>
    <name evidence="5" type="ORF">Dsi01nite_039340</name>
</gene>
<dbReference type="GO" id="GO:0030313">
    <property type="term" value="C:cell envelope"/>
    <property type="evidence" value="ECO:0007669"/>
    <property type="project" value="UniProtKB-SubCell"/>
</dbReference>
<dbReference type="GO" id="GO:0030246">
    <property type="term" value="F:carbohydrate binding"/>
    <property type="evidence" value="ECO:0007669"/>
    <property type="project" value="UniProtKB-ARBA"/>
</dbReference>
<dbReference type="Proteomes" id="UP000660611">
    <property type="component" value="Unassembled WGS sequence"/>
</dbReference>